<evidence type="ECO:0000313" key="2">
    <source>
        <dbReference type="Proteomes" id="UP001497680"/>
    </source>
</evidence>
<sequence>MEEFDYVIVGAGFHGLAAAKQLHCTQPGCKLVVFDGQSTVGGKWARDNIFPGLKSNNLLGTYEYPDFPMSSDRFNVKEGQHIPGEIINIYLTEYAKEFGIADFIKLETTVLSAEHHDTEEKGGWDLVIQPSNLEQKTRVFARRLIVATGILSKPFTPTFDGQNEFGGKIFHTKLFPQNRDTLKAKTVTVFGAGKSGWDAVYQYATAGVKVNWVIRSSGHGPCWMAPPYVTPFKLWIEKLANVRFLTWFSPCIWGSADGYHTIRNFYHRSKIGRFIVDRFWNILGQDVITLNKFDDHPDTAKLKPWLDAMFAGCSYSILNYEQDFFELVKSDKVDVYIDEIARLSPGKVHLASGIEFESEAFVANTGWTHTPPLKFLPEGIEKELGIPHEVIDNAPTEDLANNHTLINRADAEVLDRFPRLMAQPVWNRQFVPIFDQKGISVDKHFRTRLTPYMLHRFLVPASPRFPRDVAFIGHQTNFSNIITAHVTGLWISAYFSGKLARDPLKEMEEEETLKKLQYETVLHNRFGKWRYPTEWGDKGPNFIFDAVPYLDLLQHDLGLNPYRKGGMLAEMYSPYGPEDYRYINDEWLKKHRRD</sequence>
<proteinExistence type="predicted"/>
<dbReference type="Proteomes" id="UP001497680">
    <property type="component" value="Unassembled WGS sequence"/>
</dbReference>
<accession>A0ACC0D7M4</accession>
<keyword evidence="2" id="KW-1185">Reference proteome</keyword>
<comment type="caution">
    <text evidence="1">The sequence shown here is derived from an EMBL/GenBank/DDBJ whole genome shotgun (WGS) entry which is preliminary data.</text>
</comment>
<protein>
    <submittedName>
        <fullName evidence="1">FAD/NAD(P)-binding domain-containing protein</fullName>
    </submittedName>
</protein>
<gene>
    <name evidence="1" type="ORF">F4821DRAFT_234412</name>
</gene>
<name>A0ACC0D7M4_9PEZI</name>
<evidence type="ECO:0000313" key="1">
    <source>
        <dbReference type="EMBL" id="KAI6088375.1"/>
    </source>
</evidence>
<reference evidence="1 2" key="1">
    <citation type="journal article" date="2022" name="New Phytol.">
        <title>Ecological generalism drives hyperdiversity of secondary metabolite gene clusters in xylarialean endophytes.</title>
        <authorList>
            <person name="Franco M.E.E."/>
            <person name="Wisecaver J.H."/>
            <person name="Arnold A.E."/>
            <person name="Ju Y.M."/>
            <person name="Slot J.C."/>
            <person name="Ahrendt S."/>
            <person name="Moore L.P."/>
            <person name="Eastman K.E."/>
            <person name="Scott K."/>
            <person name="Konkel Z."/>
            <person name="Mondo S.J."/>
            <person name="Kuo A."/>
            <person name="Hayes R.D."/>
            <person name="Haridas S."/>
            <person name="Andreopoulos B."/>
            <person name="Riley R."/>
            <person name="LaButti K."/>
            <person name="Pangilinan J."/>
            <person name="Lipzen A."/>
            <person name="Amirebrahimi M."/>
            <person name="Yan J."/>
            <person name="Adam C."/>
            <person name="Keymanesh K."/>
            <person name="Ng V."/>
            <person name="Louie K."/>
            <person name="Northen T."/>
            <person name="Drula E."/>
            <person name="Henrissat B."/>
            <person name="Hsieh H.M."/>
            <person name="Youens-Clark K."/>
            <person name="Lutzoni F."/>
            <person name="Miadlikowska J."/>
            <person name="Eastwood D.C."/>
            <person name="Hamelin R.C."/>
            <person name="Grigoriev I.V."/>
            <person name="U'Ren J.M."/>
        </authorList>
    </citation>
    <scope>NUCLEOTIDE SEQUENCE [LARGE SCALE GENOMIC DNA]</scope>
    <source>
        <strain evidence="1 2">ER1909</strain>
    </source>
</reference>
<dbReference type="EMBL" id="MU394302">
    <property type="protein sequence ID" value="KAI6088375.1"/>
    <property type="molecule type" value="Genomic_DNA"/>
</dbReference>
<organism evidence="1 2">
    <name type="scientific">Hypoxylon rubiginosum</name>
    <dbReference type="NCBI Taxonomy" id="110542"/>
    <lineage>
        <taxon>Eukaryota</taxon>
        <taxon>Fungi</taxon>
        <taxon>Dikarya</taxon>
        <taxon>Ascomycota</taxon>
        <taxon>Pezizomycotina</taxon>
        <taxon>Sordariomycetes</taxon>
        <taxon>Xylariomycetidae</taxon>
        <taxon>Xylariales</taxon>
        <taxon>Hypoxylaceae</taxon>
        <taxon>Hypoxylon</taxon>
    </lineage>
</organism>